<dbReference type="EMBL" id="AOSV01000003">
    <property type="protein sequence ID" value="EMG38911.1"/>
    <property type="molecule type" value="Genomic_DNA"/>
</dbReference>
<organism evidence="1 2">
    <name type="scientific">Desulfocurvibacter africanus PCS</name>
    <dbReference type="NCBI Taxonomy" id="1262666"/>
    <lineage>
        <taxon>Bacteria</taxon>
        <taxon>Pseudomonadati</taxon>
        <taxon>Thermodesulfobacteriota</taxon>
        <taxon>Desulfovibrionia</taxon>
        <taxon>Desulfovibrionales</taxon>
        <taxon>Desulfovibrionaceae</taxon>
        <taxon>Desulfocurvibacter</taxon>
    </lineage>
</organism>
<name>M5Q2Z8_DESAF</name>
<gene>
    <name evidence="1" type="ORF">PCS_00548</name>
</gene>
<dbReference type="Proteomes" id="UP000011922">
    <property type="component" value="Unassembled WGS sequence"/>
</dbReference>
<dbReference type="OrthoDB" id="9799383at2"/>
<evidence type="ECO:0008006" key="3">
    <source>
        <dbReference type="Google" id="ProtNLM"/>
    </source>
</evidence>
<proteinExistence type="predicted"/>
<dbReference type="AlphaFoldDB" id="M5Q2Z8"/>
<sequence length="152" mass="17130">MLPDTTSRVEQNTAKTVNERIWRKTECNIQLYSKAGPEAIDMRLKQLDREWDIERAIEANAASFSLFGLGMGAFVNKKWYLLSAGVAGFLLQHALQGWCPPVALFRRMGVRTMHEINHERSMLKASRGDYQTMQSSLPATEILETSPSQAVA</sequence>
<comment type="caution">
    <text evidence="1">The sequence shown here is derived from an EMBL/GenBank/DDBJ whole genome shotgun (WGS) entry which is preliminary data.</text>
</comment>
<reference evidence="1 2" key="1">
    <citation type="journal article" date="2013" name="Genome Announc.">
        <title>Draft Genome Sequence for Desulfovibrio africanus Strain PCS.</title>
        <authorList>
            <person name="Brown S.D."/>
            <person name="Utturkar S.M."/>
            <person name="Arkin A.P."/>
            <person name="Deutschbauer A.M."/>
            <person name="Elias D.A."/>
            <person name="Hazen T.C."/>
            <person name="Chakraborty R."/>
        </authorList>
    </citation>
    <scope>NUCLEOTIDE SEQUENCE [LARGE SCALE GENOMIC DNA]</scope>
    <source>
        <strain evidence="1 2">PCS</strain>
    </source>
</reference>
<accession>M5Q2Z8</accession>
<protein>
    <recommendedName>
        <fullName evidence="3">DUF2892 domain-containing protein</fullName>
    </recommendedName>
</protein>
<dbReference type="PATRIC" id="fig|1262666.3.peg.553"/>
<evidence type="ECO:0000313" key="1">
    <source>
        <dbReference type="EMBL" id="EMG38911.1"/>
    </source>
</evidence>
<dbReference type="Gene3D" id="6.10.140.1340">
    <property type="match status" value="1"/>
</dbReference>
<evidence type="ECO:0000313" key="2">
    <source>
        <dbReference type="Proteomes" id="UP000011922"/>
    </source>
</evidence>
<dbReference type="RefSeq" id="WP_005983813.1">
    <property type="nucleotide sequence ID" value="NZ_AOSV01000003.1"/>
</dbReference>